<keyword evidence="3" id="KW-1185">Reference proteome</keyword>
<keyword evidence="1" id="KW-0812">Transmembrane</keyword>
<gene>
    <name evidence="2" type="ORF">M9R61_16050</name>
</gene>
<keyword evidence="1" id="KW-1133">Transmembrane helix</keyword>
<dbReference type="EMBL" id="JAMKBI010000013">
    <property type="protein sequence ID" value="MCZ8534818.1"/>
    <property type="molecule type" value="Genomic_DNA"/>
</dbReference>
<name>A0A9X3LB85_9BACI</name>
<sequence>MKNSNGFSWPETILSLSITFLIATTILPLLSNMMVQLEDQKRRYHTSLVLYEVAKTYTFESISTGVMYIEKVPYSYEIDNENICINYEGMREVQLKCVPLIK</sequence>
<dbReference type="AlphaFoldDB" id="A0A9X3LB85"/>
<comment type="caution">
    <text evidence="2">The sequence shown here is derived from an EMBL/GenBank/DDBJ whole genome shotgun (WGS) entry which is preliminary data.</text>
</comment>
<evidence type="ECO:0000313" key="2">
    <source>
        <dbReference type="EMBL" id="MCZ8534818.1"/>
    </source>
</evidence>
<dbReference type="RefSeq" id="WP_269922906.1">
    <property type="nucleotide sequence ID" value="NZ_JAMKBI010000013.1"/>
</dbReference>
<evidence type="ECO:0000313" key="3">
    <source>
        <dbReference type="Proteomes" id="UP001152172"/>
    </source>
</evidence>
<evidence type="ECO:0000256" key="1">
    <source>
        <dbReference type="SAM" id="Phobius"/>
    </source>
</evidence>
<feature type="transmembrane region" description="Helical" evidence="1">
    <location>
        <begin position="12"/>
        <end position="35"/>
    </location>
</feature>
<proteinExistence type="predicted"/>
<protein>
    <recommendedName>
        <fullName evidence="4">Competence protein ComGE</fullName>
    </recommendedName>
</protein>
<dbReference type="Proteomes" id="UP001152172">
    <property type="component" value="Unassembled WGS sequence"/>
</dbReference>
<organism evidence="2 3">
    <name type="scientific">Psychrobacillus psychrodurans</name>
    <dbReference type="NCBI Taxonomy" id="126157"/>
    <lineage>
        <taxon>Bacteria</taxon>
        <taxon>Bacillati</taxon>
        <taxon>Bacillota</taxon>
        <taxon>Bacilli</taxon>
        <taxon>Bacillales</taxon>
        <taxon>Bacillaceae</taxon>
        <taxon>Psychrobacillus</taxon>
    </lineage>
</organism>
<reference evidence="2" key="1">
    <citation type="submission" date="2022-05" db="EMBL/GenBank/DDBJ databases">
        <authorList>
            <person name="Colautti A."/>
            <person name="Iacumin L."/>
        </authorList>
    </citation>
    <scope>NUCLEOTIDE SEQUENCE</scope>
    <source>
        <strain evidence="2">DSM 30747</strain>
    </source>
</reference>
<accession>A0A9X3LB85</accession>
<keyword evidence="1" id="KW-0472">Membrane</keyword>
<evidence type="ECO:0008006" key="4">
    <source>
        <dbReference type="Google" id="ProtNLM"/>
    </source>
</evidence>